<dbReference type="AlphaFoldDB" id="A0A327SG74"/>
<evidence type="ECO:0000313" key="1">
    <source>
        <dbReference type="EMBL" id="RAJ27891.1"/>
    </source>
</evidence>
<keyword evidence="2" id="KW-1185">Reference proteome</keyword>
<gene>
    <name evidence="1" type="ORF">LX77_00465</name>
</gene>
<proteinExistence type="predicted"/>
<dbReference type="RefSeq" id="WP_146608904.1">
    <property type="nucleotide sequence ID" value="NZ_LZRN01000015.1"/>
</dbReference>
<reference evidence="1 2" key="1">
    <citation type="submission" date="2018-06" db="EMBL/GenBank/DDBJ databases">
        <title>Genomic Encyclopedia of Archaeal and Bacterial Type Strains, Phase II (KMG-II): from individual species to whole genera.</title>
        <authorList>
            <person name="Goeker M."/>
        </authorList>
    </citation>
    <scope>NUCLEOTIDE SEQUENCE [LARGE SCALE GENOMIC DNA]</scope>
    <source>
        <strain evidence="1 2">DSM 12408</strain>
    </source>
</reference>
<sequence length="63" mass="7151">MKNILILLGLLLTNVSFGQESANGLKMISDYSSENSEIRDILQFEGIEYLKLKFVGKELKDRS</sequence>
<comment type="caution">
    <text evidence="1">The sequence shown here is derived from an EMBL/GenBank/DDBJ whole genome shotgun (WGS) entry which is preliminary data.</text>
</comment>
<dbReference type="Proteomes" id="UP000248987">
    <property type="component" value="Unassembled WGS sequence"/>
</dbReference>
<evidence type="ECO:0000313" key="2">
    <source>
        <dbReference type="Proteomes" id="UP000248987"/>
    </source>
</evidence>
<protein>
    <submittedName>
        <fullName evidence="1">Uncharacterized protein</fullName>
    </submittedName>
</protein>
<dbReference type="EMBL" id="QLLQ01000001">
    <property type="protein sequence ID" value="RAJ27891.1"/>
    <property type="molecule type" value="Genomic_DNA"/>
</dbReference>
<organism evidence="1 2">
    <name type="scientific">Gelidibacter algens</name>
    <dbReference type="NCBI Taxonomy" id="49280"/>
    <lineage>
        <taxon>Bacteria</taxon>
        <taxon>Pseudomonadati</taxon>
        <taxon>Bacteroidota</taxon>
        <taxon>Flavobacteriia</taxon>
        <taxon>Flavobacteriales</taxon>
        <taxon>Flavobacteriaceae</taxon>
        <taxon>Gelidibacter</taxon>
    </lineage>
</organism>
<dbReference type="OrthoDB" id="883791at2"/>
<accession>A0A327SG74</accession>
<name>A0A327SG74_9FLAO</name>